<keyword evidence="3" id="KW-1185">Reference proteome</keyword>
<dbReference type="InterPro" id="IPR021598">
    <property type="entry name" value="DUF3221"/>
</dbReference>
<keyword evidence="1" id="KW-0732">Signal</keyword>
<proteinExistence type="predicted"/>
<feature type="chain" id="PRO_5038446243" description="DUF3221 domain-containing protein" evidence="1">
    <location>
        <begin position="21"/>
        <end position="136"/>
    </location>
</feature>
<dbReference type="Pfam" id="PF11518">
    <property type="entry name" value="DUF3221"/>
    <property type="match status" value="1"/>
</dbReference>
<dbReference type="PROSITE" id="PS51257">
    <property type="entry name" value="PROKAR_LIPOPROTEIN"/>
    <property type="match status" value="1"/>
</dbReference>
<dbReference type="AlphaFoldDB" id="A0A1Q2KXU7"/>
<evidence type="ECO:0000313" key="3">
    <source>
        <dbReference type="Proteomes" id="UP000188184"/>
    </source>
</evidence>
<organism evidence="2 3">
    <name type="scientific">Planococcus lenghuensis</name>
    <dbReference type="NCBI Taxonomy" id="2213202"/>
    <lineage>
        <taxon>Bacteria</taxon>
        <taxon>Bacillati</taxon>
        <taxon>Bacillota</taxon>
        <taxon>Bacilli</taxon>
        <taxon>Bacillales</taxon>
        <taxon>Caryophanaceae</taxon>
        <taxon>Planococcus</taxon>
    </lineage>
</organism>
<evidence type="ECO:0000256" key="1">
    <source>
        <dbReference type="SAM" id="SignalP"/>
    </source>
</evidence>
<sequence>MNKRNIFLSSLLLTSLTAGCQTGQEEFSSENQEELSNENREENLTQFVGYVTGVQAHDEGTILVIPNIERTALMEMARDEVLEFAGMNEAIRFYVEEGETEPPKKGMKVKVVYDVSLGMEDSIPPGILAESVEVIE</sequence>
<feature type="signal peptide" evidence="1">
    <location>
        <begin position="1"/>
        <end position="20"/>
    </location>
</feature>
<protein>
    <recommendedName>
        <fullName evidence="4">DUF3221 domain-containing protein</fullName>
    </recommendedName>
</protein>
<accession>A0A1Q2KXU7</accession>
<dbReference type="Proteomes" id="UP000188184">
    <property type="component" value="Chromosome"/>
</dbReference>
<dbReference type="RefSeq" id="WP_077588856.1">
    <property type="nucleotide sequence ID" value="NZ_CP019640.1"/>
</dbReference>
<reference evidence="2 3" key="1">
    <citation type="submission" date="2017-02" db="EMBL/GenBank/DDBJ databases">
        <title>The complete genomic sequence of a novel cold adapted crude oil-degrading bacterium Planococcus qaidamina Y42.</title>
        <authorList>
            <person name="Yang R."/>
        </authorList>
    </citation>
    <scope>NUCLEOTIDE SEQUENCE [LARGE SCALE GENOMIC DNA]</scope>
    <source>
        <strain evidence="2 3">Y42</strain>
    </source>
</reference>
<dbReference type="KEGG" id="pmar:B0X71_07640"/>
<evidence type="ECO:0000313" key="2">
    <source>
        <dbReference type="EMBL" id="AQQ52973.1"/>
    </source>
</evidence>
<name>A0A1Q2KXU7_9BACL</name>
<dbReference type="EMBL" id="CP019640">
    <property type="protein sequence ID" value="AQQ52973.1"/>
    <property type="molecule type" value="Genomic_DNA"/>
</dbReference>
<gene>
    <name evidence="2" type="ORF">B0X71_07640</name>
</gene>
<evidence type="ECO:0008006" key="4">
    <source>
        <dbReference type="Google" id="ProtNLM"/>
    </source>
</evidence>